<evidence type="ECO:0000256" key="1">
    <source>
        <dbReference type="ARBA" id="ARBA00022801"/>
    </source>
</evidence>
<sequence length="899" mass="101217">MHPRFYLLATIGLLLCAFEATAQTPSVRKETAPVWPSVKKETKPWTRWWWMGSAVDSAGISNALDTYNAVGFGGVEIASIYGAKGFESKYVDFLSPQWVHLLNITTRQATRLHMGVDLTTGTGWPFGGPQIDLKHAAAKMELKVLRQYVDLALPDHIDTSIGTLQALVAYRGVTPEPILDKVKDGTLHWEHGAGNMSVYALYSSHTKQKVKRAAPGGEGYTLDHLSGEAVQLYLHRFDTAFHKQVPGIRAFYNDSYEVYGADWTPSFLPEFRKRRGYDLTRFIREFTSAGISDTIARVKSDYRETMAELLLDNFTNPWTQWAHSYHRMTKNQAHGSPGNLIDLYATVDIPECETFGSTYFPIPGLRRDSEDIRNVSPDPIMMQFATSAGHIAGHPLISSETFTWLTEHFKTSLSQCKPEVEQAFLAGVNHVFYHGTTYSPKEVPFPGWLFYASVNFVPANSWWSHLPGLNDYITRVQSVLQAGRPDNDLIVYWPVYDIWNDAEGMDMPLSVHHIDKWLYPTAFYKQVMALHGKGYTLDFVSDNWIDRTKGYKALIIPKAHMMPLATLKKIIALAQNGTRVIFEALPGDVPGMNELAARRKEFQTLLEDLRGVKNVMITADVQGALQQIGIRREALTDAGLQFIRRKQGEDTWYYLVNHTANRISQFIPVNQHVSRVLMLDPLRGDSGLAEIEQTDSSTKVKVTLASGESIILKAAGTPAKKEFPDWVYLNTPQASLNLPGPWQLAFKDGGPFIPAAVKLDSLVDWTTLPDTALASFSGKGVYTTSFNLPAKNAKEYVLQLDEVHESAHIWINGKDAGIVWSIPYTLRVGKYLRAGKNEIQIEVANLMANHIRYMDQHHIPWRQYHEINFVNINYKDFDAANWKVQPSGLMGKVTITPYL</sequence>
<dbReference type="STRING" id="1004.SAMN05661012_04455"/>
<evidence type="ECO:0000256" key="2">
    <source>
        <dbReference type="SAM" id="SignalP"/>
    </source>
</evidence>
<name>A0A1K1RY13_9BACT</name>
<dbReference type="InterPro" id="IPR054593">
    <property type="entry name" value="Beta-mannosidase-like_N2"/>
</dbReference>
<organism evidence="4 6">
    <name type="scientific">Chitinophaga sancti</name>
    <dbReference type="NCBI Taxonomy" id="1004"/>
    <lineage>
        <taxon>Bacteria</taxon>
        <taxon>Pseudomonadati</taxon>
        <taxon>Bacteroidota</taxon>
        <taxon>Chitinophagia</taxon>
        <taxon>Chitinophagales</taxon>
        <taxon>Chitinophagaceae</taxon>
        <taxon>Chitinophaga</taxon>
    </lineage>
</organism>
<dbReference type="PANTHER" id="PTHR36848:SF2">
    <property type="entry name" value="SECRETED PROTEIN"/>
    <property type="match status" value="1"/>
</dbReference>
<dbReference type="EMBL" id="FPIZ01000015">
    <property type="protein sequence ID" value="SFW77032.1"/>
    <property type="molecule type" value="Genomic_DNA"/>
</dbReference>
<dbReference type="Pfam" id="PF17132">
    <property type="entry name" value="Glyco_hydro_106"/>
    <property type="match status" value="2"/>
</dbReference>
<proteinExistence type="predicted"/>
<dbReference type="SUPFAM" id="SSF49785">
    <property type="entry name" value="Galactose-binding domain-like"/>
    <property type="match status" value="1"/>
</dbReference>
<dbReference type="InterPro" id="IPR053161">
    <property type="entry name" value="Ulvan_degrading_GH"/>
</dbReference>
<reference evidence="5 7" key="2">
    <citation type="submission" date="2023-11" db="EMBL/GenBank/DDBJ databases">
        <title>MicrobeMod: A computational toolkit for identifying prokaryotic methylation and restriction-modification with nanopore sequencing.</title>
        <authorList>
            <person name="Crits-Christoph A."/>
            <person name="Kang S.C."/>
            <person name="Lee H."/>
            <person name="Ostrov N."/>
        </authorList>
    </citation>
    <scope>NUCLEOTIDE SEQUENCE [LARGE SCALE GENOMIC DNA]</scope>
    <source>
        <strain evidence="5 7">ATCC 23090</strain>
    </source>
</reference>
<dbReference type="Proteomes" id="UP000183788">
    <property type="component" value="Unassembled WGS sequence"/>
</dbReference>
<feature type="signal peptide" evidence="2">
    <location>
        <begin position="1"/>
        <end position="22"/>
    </location>
</feature>
<dbReference type="InterPro" id="IPR029062">
    <property type="entry name" value="Class_I_gatase-like"/>
</dbReference>
<dbReference type="NCBIfam" id="NF045579">
    <property type="entry name" value="rhamnoside_JR"/>
    <property type="match status" value="1"/>
</dbReference>
<dbReference type="OrthoDB" id="9761519at2"/>
<evidence type="ECO:0000313" key="7">
    <source>
        <dbReference type="Proteomes" id="UP001326715"/>
    </source>
</evidence>
<protein>
    <submittedName>
        <fullName evidence="4 5">Glycosyl hydrolase</fullName>
    </submittedName>
</protein>
<dbReference type="EMBL" id="CP140154">
    <property type="protein sequence ID" value="WQG90275.1"/>
    <property type="molecule type" value="Genomic_DNA"/>
</dbReference>
<dbReference type="Pfam" id="PF22666">
    <property type="entry name" value="Glyco_hydro_2_N2"/>
    <property type="match status" value="1"/>
</dbReference>
<evidence type="ECO:0000259" key="3">
    <source>
        <dbReference type="Pfam" id="PF22666"/>
    </source>
</evidence>
<accession>A0A1K1RY13</accession>
<dbReference type="PANTHER" id="PTHR36848">
    <property type="entry name" value="DNA-BINDING PROTEIN (PUTATIVE SECRETED PROTEIN)-RELATED"/>
    <property type="match status" value="1"/>
</dbReference>
<evidence type="ECO:0000313" key="4">
    <source>
        <dbReference type="EMBL" id="SFW77032.1"/>
    </source>
</evidence>
<dbReference type="Gene3D" id="3.40.50.880">
    <property type="match status" value="1"/>
</dbReference>
<gene>
    <name evidence="4" type="ORF">SAMN05661012_04455</name>
    <name evidence="5" type="ORF">SR876_02115</name>
</gene>
<evidence type="ECO:0000313" key="5">
    <source>
        <dbReference type="EMBL" id="WQG90275.1"/>
    </source>
</evidence>
<dbReference type="InterPro" id="IPR008979">
    <property type="entry name" value="Galactose-bd-like_sf"/>
</dbReference>
<dbReference type="Gene3D" id="2.60.120.260">
    <property type="entry name" value="Galactose-binding domain-like"/>
    <property type="match status" value="1"/>
</dbReference>
<evidence type="ECO:0000313" key="6">
    <source>
        <dbReference type="Proteomes" id="UP000183788"/>
    </source>
</evidence>
<dbReference type="GO" id="GO:0004553">
    <property type="term" value="F:hydrolase activity, hydrolyzing O-glycosyl compounds"/>
    <property type="evidence" value="ECO:0007669"/>
    <property type="project" value="UniProtKB-ARBA"/>
</dbReference>
<feature type="chain" id="PRO_5012250345" evidence="2">
    <location>
        <begin position="23"/>
        <end position="899"/>
    </location>
</feature>
<dbReference type="RefSeq" id="WP_072363433.1">
    <property type="nucleotide sequence ID" value="NZ_CP139972.1"/>
</dbReference>
<reference evidence="4 6" key="1">
    <citation type="submission" date="2016-11" db="EMBL/GenBank/DDBJ databases">
        <authorList>
            <person name="Jaros S."/>
            <person name="Januszkiewicz K."/>
            <person name="Wedrychowicz H."/>
        </authorList>
    </citation>
    <scope>NUCLEOTIDE SEQUENCE [LARGE SCALE GENOMIC DNA]</scope>
    <source>
        <strain evidence="4 6">DSM 784</strain>
    </source>
</reference>
<keyword evidence="1 4" id="KW-0378">Hydrolase</keyword>
<keyword evidence="2" id="KW-0732">Signal</keyword>
<keyword evidence="7" id="KW-1185">Reference proteome</keyword>
<dbReference type="AlphaFoldDB" id="A0A1K1RY13"/>
<feature type="domain" description="Beta-mannosidase-like galactose-binding" evidence="3">
    <location>
        <begin position="781"/>
        <end position="866"/>
    </location>
</feature>
<dbReference type="Proteomes" id="UP001326715">
    <property type="component" value="Chromosome"/>
</dbReference>